<comment type="caution">
    <text evidence="3">The sequence shown here is derived from an EMBL/GenBank/DDBJ whole genome shotgun (WGS) entry which is preliminary data.</text>
</comment>
<evidence type="ECO:0000256" key="2">
    <source>
        <dbReference type="SAM" id="Phobius"/>
    </source>
</evidence>
<keyword evidence="2" id="KW-0472">Membrane</keyword>
<dbReference type="EMBL" id="QNRK01000008">
    <property type="protein sequence ID" value="RBP15505.1"/>
    <property type="molecule type" value="Genomic_DNA"/>
</dbReference>
<dbReference type="RefSeq" id="WP_113888811.1">
    <property type="nucleotide sequence ID" value="NZ_QNRK01000008.1"/>
</dbReference>
<keyword evidence="4" id="KW-1185">Reference proteome</keyword>
<accession>A0A366FP65</accession>
<proteinExistence type="predicted"/>
<organism evidence="3 4">
    <name type="scientific">Roseiarcus fermentans</name>
    <dbReference type="NCBI Taxonomy" id="1473586"/>
    <lineage>
        <taxon>Bacteria</taxon>
        <taxon>Pseudomonadati</taxon>
        <taxon>Pseudomonadota</taxon>
        <taxon>Alphaproteobacteria</taxon>
        <taxon>Hyphomicrobiales</taxon>
        <taxon>Roseiarcaceae</taxon>
        <taxon>Roseiarcus</taxon>
    </lineage>
</organism>
<evidence type="ECO:0000313" key="3">
    <source>
        <dbReference type="EMBL" id="RBP15505.1"/>
    </source>
</evidence>
<name>A0A366FP65_9HYPH</name>
<sequence>MGVLVFLLALVLLAAGAASAYMGLDLLPTGPGLLYVFSGAVAAVGAVVVLALGVVAVQLGRLTQAVREQAANASASAAGLAGPAARQAGEASLAAAQEPDPEAGAVTAAAHEDEIAPDRRAAPDEGAAEAGAETQAVEGPAPDDEPVNENRAGHLPTLDEIERAIETPEPPPTLIGRYSSGGANYMIFSDGTIEAETDEGAYKFATMGDFKQFLLDRNASKA</sequence>
<feature type="region of interest" description="Disordered" evidence="1">
    <location>
        <begin position="89"/>
        <end position="152"/>
    </location>
</feature>
<dbReference type="OrthoDB" id="8455715at2"/>
<evidence type="ECO:0000256" key="1">
    <source>
        <dbReference type="SAM" id="MobiDB-lite"/>
    </source>
</evidence>
<evidence type="ECO:0000313" key="4">
    <source>
        <dbReference type="Proteomes" id="UP000253529"/>
    </source>
</evidence>
<reference evidence="3 4" key="1">
    <citation type="submission" date="2018-06" db="EMBL/GenBank/DDBJ databases">
        <title>Genomic Encyclopedia of Type Strains, Phase IV (KMG-IV): sequencing the most valuable type-strain genomes for metagenomic binning, comparative biology and taxonomic classification.</title>
        <authorList>
            <person name="Goeker M."/>
        </authorList>
    </citation>
    <scope>NUCLEOTIDE SEQUENCE [LARGE SCALE GENOMIC DNA]</scope>
    <source>
        <strain evidence="3 4">DSM 24875</strain>
    </source>
</reference>
<keyword evidence="2" id="KW-0812">Transmembrane</keyword>
<feature type="compositionally biased region" description="Basic and acidic residues" evidence="1">
    <location>
        <begin position="110"/>
        <end position="123"/>
    </location>
</feature>
<feature type="transmembrane region" description="Helical" evidence="2">
    <location>
        <begin position="35"/>
        <end position="57"/>
    </location>
</feature>
<gene>
    <name evidence="3" type="ORF">DFR50_10861</name>
</gene>
<keyword evidence="2" id="KW-1133">Transmembrane helix</keyword>
<dbReference type="AlphaFoldDB" id="A0A366FP65"/>
<dbReference type="Proteomes" id="UP000253529">
    <property type="component" value="Unassembled WGS sequence"/>
</dbReference>
<protein>
    <submittedName>
        <fullName evidence="3">Uncharacterized protein</fullName>
    </submittedName>
</protein>